<evidence type="ECO:0000259" key="18">
    <source>
        <dbReference type="PROSITE" id="PS51720"/>
    </source>
</evidence>
<dbReference type="AlphaFoldDB" id="A0A7I8I9G1"/>
<keyword evidence="4" id="KW-0934">Plastid</keyword>
<dbReference type="Gene3D" id="3.40.50.300">
    <property type="entry name" value="P-loop containing nucleotide triphosphate hydrolases"/>
    <property type="match status" value="1"/>
</dbReference>
<evidence type="ECO:0000256" key="9">
    <source>
        <dbReference type="ARBA" id="ARBA00022805"/>
    </source>
</evidence>
<evidence type="ECO:0000256" key="10">
    <source>
        <dbReference type="ARBA" id="ARBA00022842"/>
    </source>
</evidence>
<evidence type="ECO:0000256" key="1">
    <source>
        <dbReference type="ARBA" id="ARBA00001946"/>
    </source>
</evidence>
<keyword evidence="7" id="KW-0547">Nucleotide-binding</keyword>
<gene>
    <name evidence="19" type="ORF">SI7747_01000869</name>
</gene>
<evidence type="ECO:0000313" key="19">
    <source>
        <dbReference type="EMBL" id="CAA2614489.1"/>
    </source>
</evidence>
<dbReference type="PANTHER" id="PTHR10903:SF120">
    <property type="entry name" value="TRANSLOCASE OF CHLOROPLAST 159, CHLOROPLASTIC"/>
    <property type="match status" value="1"/>
</dbReference>
<name>A0A7I8I9G1_SPIIN</name>
<evidence type="ECO:0000256" key="3">
    <source>
        <dbReference type="ARBA" id="ARBA00022528"/>
    </source>
</evidence>
<keyword evidence="14" id="KW-0472">Membrane</keyword>
<evidence type="ECO:0000256" key="16">
    <source>
        <dbReference type="ARBA" id="ARBA00023775"/>
    </source>
</evidence>
<keyword evidence="9" id="KW-1002">Plastid outer membrane</keyword>
<protein>
    <recommendedName>
        <fullName evidence="18">AIG1-type G domain-containing protein</fullName>
    </recommendedName>
</protein>
<dbReference type="FunFam" id="3.40.50.300:FF:000413">
    <property type="entry name" value="Translocase of chloroplast 120, chloroplastic"/>
    <property type="match status" value="1"/>
</dbReference>
<comment type="subcellular location">
    <subcellularLocation>
        <location evidence="15">Plastid</location>
        <location evidence="15">Chloroplast outer membrane</location>
        <topology evidence="15">Single-pass membrane protein</topology>
    </subcellularLocation>
</comment>
<feature type="compositionally biased region" description="Acidic residues" evidence="17">
    <location>
        <begin position="32"/>
        <end position="42"/>
    </location>
</feature>
<feature type="region of interest" description="Disordered" evidence="17">
    <location>
        <begin position="456"/>
        <end position="491"/>
    </location>
</feature>
<dbReference type="InterPro" id="IPR005690">
    <property type="entry name" value="Toc86_159"/>
</dbReference>
<keyword evidence="13" id="KW-0342">GTP-binding</keyword>
<evidence type="ECO:0000256" key="12">
    <source>
        <dbReference type="ARBA" id="ARBA00022989"/>
    </source>
</evidence>
<keyword evidence="11" id="KW-0653">Protein transport</keyword>
<reference evidence="19 20" key="1">
    <citation type="submission" date="2019-12" db="EMBL/GenBank/DDBJ databases">
        <authorList>
            <person name="Scholz U."/>
            <person name="Mascher M."/>
            <person name="Fiebig A."/>
        </authorList>
    </citation>
    <scope>NUCLEOTIDE SEQUENCE</scope>
</reference>
<dbReference type="NCBIfam" id="TIGR00993">
    <property type="entry name" value="3a0901s04IAP86"/>
    <property type="match status" value="1"/>
</dbReference>
<evidence type="ECO:0000256" key="5">
    <source>
        <dbReference type="ARBA" id="ARBA00022692"/>
    </source>
</evidence>
<evidence type="ECO:0000256" key="17">
    <source>
        <dbReference type="SAM" id="MobiDB-lite"/>
    </source>
</evidence>
<dbReference type="EMBL" id="LR743588">
    <property type="protein sequence ID" value="CAA2614489.1"/>
    <property type="molecule type" value="Genomic_DNA"/>
</dbReference>
<evidence type="ECO:0000313" key="20">
    <source>
        <dbReference type="Proteomes" id="UP001189122"/>
    </source>
</evidence>
<dbReference type="Pfam" id="PF04548">
    <property type="entry name" value="AIG1"/>
    <property type="match status" value="1"/>
</dbReference>
<keyword evidence="2" id="KW-0813">Transport</keyword>
<dbReference type="InterPro" id="IPR006703">
    <property type="entry name" value="G_AIG1"/>
</dbReference>
<evidence type="ECO:0000256" key="15">
    <source>
        <dbReference type="ARBA" id="ARBA00023766"/>
    </source>
</evidence>
<evidence type="ECO:0000256" key="13">
    <source>
        <dbReference type="ARBA" id="ARBA00023134"/>
    </source>
</evidence>
<evidence type="ECO:0000256" key="6">
    <source>
        <dbReference type="ARBA" id="ARBA00022723"/>
    </source>
</evidence>
<dbReference type="InterPro" id="IPR024283">
    <property type="entry name" value="TOC159_MAD"/>
</dbReference>
<evidence type="ECO:0000256" key="14">
    <source>
        <dbReference type="ARBA" id="ARBA00023136"/>
    </source>
</evidence>
<dbReference type="GO" id="GO:0009707">
    <property type="term" value="C:chloroplast outer membrane"/>
    <property type="evidence" value="ECO:0007669"/>
    <property type="project" value="UniProtKB-SubCell"/>
</dbReference>
<evidence type="ECO:0000256" key="11">
    <source>
        <dbReference type="ARBA" id="ARBA00022927"/>
    </source>
</evidence>
<organism evidence="19">
    <name type="scientific">Spirodela intermedia</name>
    <name type="common">Intermediate duckweed</name>
    <dbReference type="NCBI Taxonomy" id="51605"/>
    <lineage>
        <taxon>Eukaryota</taxon>
        <taxon>Viridiplantae</taxon>
        <taxon>Streptophyta</taxon>
        <taxon>Embryophyta</taxon>
        <taxon>Tracheophyta</taxon>
        <taxon>Spermatophyta</taxon>
        <taxon>Magnoliopsida</taxon>
        <taxon>Liliopsida</taxon>
        <taxon>Araceae</taxon>
        <taxon>Lemnoideae</taxon>
        <taxon>Spirodela</taxon>
    </lineage>
</organism>
<feature type="compositionally biased region" description="Low complexity" evidence="17">
    <location>
        <begin position="8"/>
        <end position="18"/>
    </location>
</feature>
<keyword evidence="5" id="KW-0812">Transmembrane</keyword>
<dbReference type="GO" id="GO:0003924">
    <property type="term" value="F:GTPase activity"/>
    <property type="evidence" value="ECO:0007669"/>
    <property type="project" value="InterPro"/>
</dbReference>
<keyword evidence="6" id="KW-0479">Metal-binding</keyword>
<proteinExistence type="inferred from homology"/>
<dbReference type="GO" id="GO:0046872">
    <property type="term" value="F:metal ion binding"/>
    <property type="evidence" value="ECO:0007669"/>
    <property type="project" value="UniProtKB-KW"/>
</dbReference>
<dbReference type="SUPFAM" id="SSF52540">
    <property type="entry name" value="P-loop containing nucleoside triphosphate hydrolases"/>
    <property type="match status" value="1"/>
</dbReference>
<feature type="region of interest" description="Disordered" evidence="17">
    <location>
        <begin position="1"/>
        <end position="48"/>
    </location>
</feature>
<comment type="cofactor">
    <cofactor evidence="1">
        <name>Mg(2+)</name>
        <dbReference type="ChEBI" id="CHEBI:18420"/>
    </cofactor>
</comment>
<dbReference type="CDD" id="cd01853">
    <property type="entry name" value="Toc34_like"/>
    <property type="match status" value="1"/>
</dbReference>
<keyword evidence="20" id="KW-1185">Reference proteome</keyword>
<evidence type="ECO:0000256" key="8">
    <source>
        <dbReference type="ARBA" id="ARBA00022801"/>
    </source>
</evidence>
<dbReference type="PANTHER" id="PTHR10903">
    <property type="entry name" value="GTPASE, IMAP FAMILY MEMBER-RELATED"/>
    <property type="match status" value="1"/>
</dbReference>
<dbReference type="GO" id="GO:0045036">
    <property type="term" value="P:protein targeting to chloroplast"/>
    <property type="evidence" value="ECO:0007669"/>
    <property type="project" value="InterPro"/>
</dbReference>
<dbReference type="InterPro" id="IPR027417">
    <property type="entry name" value="P-loop_NTPase"/>
</dbReference>
<evidence type="ECO:0000256" key="2">
    <source>
        <dbReference type="ARBA" id="ARBA00022448"/>
    </source>
</evidence>
<evidence type="ECO:0000256" key="7">
    <source>
        <dbReference type="ARBA" id="ARBA00022741"/>
    </source>
</evidence>
<feature type="compositionally biased region" description="Acidic residues" evidence="17">
    <location>
        <begin position="466"/>
        <end position="485"/>
    </location>
</feature>
<dbReference type="PROSITE" id="PS51720">
    <property type="entry name" value="G_AIG1"/>
    <property type="match status" value="1"/>
</dbReference>
<evidence type="ECO:0000256" key="4">
    <source>
        <dbReference type="ARBA" id="ARBA00022640"/>
    </source>
</evidence>
<dbReference type="GO" id="GO:0015031">
    <property type="term" value="P:protein transport"/>
    <property type="evidence" value="ECO:0007669"/>
    <property type="project" value="UniProtKB-KW"/>
</dbReference>
<accession>A0A7I8I9G1</accession>
<comment type="similarity">
    <text evidence="16">Belongs to the TRAFAC class TrmE-Era-EngA-EngB-Septin-like GTPase superfamily. AIG1/Toc34/Toc159-like paraseptin GTPase family. TOC159 subfamily.</text>
</comment>
<dbReference type="Proteomes" id="UP001189122">
    <property type="component" value="Unassembled WGS sequence"/>
</dbReference>
<feature type="domain" description="AIG1-type G" evidence="18">
    <location>
        <begin position="202"/>
        <end position="431"/>
    </location>
</feature>
<sequence length="838" mass="91690">MKELDEGSSGPSSDFRSSQDYGNQMDGQIVSDSEEEVDTDGEGEGKELFDSAALTALLKAASGVSSDGTITISAEDAARTFSIERPAGLGSSIPSLKPAPARSIRANLFSPSDLAVPGEPENAMDEEDKKLQEKVDQIRVKFLRLVHRLGQSPDDRVASQVLYRLGLAEGIKRGRQIGRGFSLENAKKKALQLEEDGNEPLDFSCNILIIGKTGVGKSATINSIFGEEKVPTNAFESSTTSVKEIVGTVDGIKVCVTDTPGLRPSVMDQTANKRILESIKKYTKRCHPDIVLYVDRLDTQTWDFNDLPLLKSITTTLGSSIWFNAIVALTHAASAPPDGPSGTPLSYEVFIDQRSRIVQHAIRQAAGDMRLMNPVALVENHPLCRRNREGQRILPNGLSWRQQMLLLCYSSKILSEANSLLKLQEPSPGKLFGFRVRSPPLPFLLSSLLQSRAHPKLAADNGGDNGDSDIDLGDLSDSDQEEANEYDQLPPFKPLRKAQLAKLTKEQRKAYYDEYDYRVKLLQKKQWKEEIRRLKELKKMGKKGEDEAFGDMADDYDQDGAPAAVPVPLPDMVLPPSFDSDNPAYRFRFLEPTSQLLARPVLDTHGWDHDCGYDGVSLEESLAIASCYPAAFSLQITKDKKEFNVHLDSSVSAKHGETGSTLAGFDIQSVGKQLAYILRSETKYRTFKKNKTAAGIEDQLLVGKRLGLVGTSGAVRAQGDVAYGANLEVRLRDKDFPISQDVSTLGLSLMRWRGDLALGANLQSQVSVGRGSKVAVRVGLNNKLSGQITVRTSTSDQLQIALLALSRLPPPSTGVSGLWSPTDLRTFPFTSVHLSPDL</sequence>
<keyword evidence="8" id="KW-0378">Hydrolase</keyword>
<keyword evidence="12" id="KW-1133">Transmembrane helix</keyword>
<dbReference type="GO" id="GO:0005525">
    <property type="term" value="F:GTP binding"/>
    <property type="evidence" value="ECO:0007669"/>
    <property type="project" value="UniProtKB-KW"/>
</dbReference>
<keyword evidence="3" id="KW-0150">Chloroplast</keyword>
<keyword evidence="10" id="KW-0460">Magnesium</keyword>
<dbReference type="EMBL" id="CACRZD030000001">
    <property type="protein sequence ID" value="CAA6654279.1"/>
    <property type="molecule type" value="Genomic_DNA"/>
</dbReference>
<dbReference type="InterPro" id="IPR045058">
    <property type="entry name" value="GIMA/IAN/Toc"/>
</dbReference>
<dbReference type="Pfam" id="PF11886">
    <property type="entry name" value="TOC159_MAD"/>
    <property type="match status" value="1"/>
</dbReference>